<dbReference type="GO" id="GO:0005829">
    <property type="term" value="C:cytosol"/>
    <property type="evidence" value="ECO:0007669"/>
    <property type="project" value="TreeGrafter"/>
</dbReference>
<evidence type="ECO:0000256" key="1">
    <source>
        <dbReference type="PIRSR" id="PIRSR600888-1"/>
    </source>
</evidence>
<comment type="function">
    <text evidence="3">Catalyzes the epimerization of the C3' and C5'positions of dTDP-6-deoxy-D-xylo-4-hexulose, forming dTDP-6-deoxy-L-lyxo-4-hexulose.</text>
</comment>
<evidence type="ECO:0000256" key="3">
    <source>
        <dbReference type="RuleBase" id="RU364069"/>
    </source>
</evidence>
<dbReference type="RefSeq" id="WP_050738825.1">
    <property type="nucleotide sequence ID" value="NZ_LGYO01000007.1"/>
</dbReference>
<dbReference type="PANTHER" id="PTHR21047">
    <property type="entry name" value="DTDP-6-DEOXY-D-GLUCOSE-3,5 EPIMERASE"/>
    <property type="match status" value="1"/>
</dbReference>
<reference evidence="5" key="1">
    <citation type="submission" date="2015-07" db="EMBL/GenBank/DDBJ databases">
        <title>Draft genome sequence of Acetobacterium bakii DSM 8293, a potential psychrophilic chemical producer through syngas fermentation.</title>
        <authorList>
            <person name="Song Y."/>
            <person name="Hwang S."/>
            <person name="Cho B.-K."/>
        </authorList>
    </citation>
    <scope>NUCLEOTIDE SEQUENCE [LARGE SCALE GENOMIC DNA]</scope>
    <source>
        <strain evidence="5">DSM 8239</strain>
    </source>
</reference>
<comment type="catalytic activity">
    <reaction evidence="3">
        <text>dTDP-4-dehydro-6-deoxy-alpha-D-glucose = dTDP-4-dehydro-beta-L-rhamnose</text>
        <dbReference type="Rhea" id="RHEA:16969"/>
        <dbReference type="ChEBI" id="CHEBI:57649"/>
        <dbReference type="ChEBI" id="CHEBI:62830"/>
        <dbReference type="EC" id="5.1.3.13"/>
    </reaction>
</comment>
<name>A0A0L6U3I7_9FIRM</name>
<comment type="similarity">
    <text evidence="3">Belongs to the dTDP-4-dehydrorhamnose 3,5-epimerase family.</text>
</comment>
<proteinExistence type="inferred from homology"/>
<comment type="pathway">
    <text evidence="3">Carbohydrate biosynthesis; dTDP-L-rhamnose biosynthesis.</text>
</comment>
<dbReference type="EMBL" id="LGYO01000007">
    <property type="protein sequence ID" value="KNZ43089.1"/>
    <property type="molecule type" value="Genomic_DNA"/>
</dbReference>
<dbReference type="GO" id="GO:0000271">
    <property type="term" value="P:polysaccharide biosynthetic process"/>
    <property type="evidence" value="ECO:0007669"/>
    <property type="project" value="TreeGrafter"/>
</dbReference>
<dbReference type="GO" id="GO:0008830">
    <property type="term" value="F:dTDP-4-dehydrorhamnose 3,5-epimerase activity"/>
    <property type="evidence" value="ECO:0007669"/>
    <property type="project" value="UniProtKB-UniRule"/>
</dbReference>
<dbReference type="Pfam" id="PF00908">
    <property type="entry name" value="dTDP_sugar_isom"/>
    <property type="match status" value="1"/>
</dbReference>
<dbReference type="Gene3D" id="2.60.120.10">
    <property type="entry name" value="Jelly Rolls"/>
    <property type="match status" value="1"/>
</dbReference>
<keyword evidence="3" id="KW-0413">Isomerase</keyword>
<evidence type="ECO:0000313" key="4">
    <source>
        <dbReference type="EMBL" id="KNZ43089.1"/>
    </source>
</evidence>
<dbReference type="Proteomes" id="UP000036873">
    <property type="component" value="Unassembled WGS sequence"/>
</dbReference>
<dbReference type="GO" id="GO:0019305">
    <property type="term" value="P:dTDP-rhamnose biosynthetic process"/>
    <property type="evidence" value="ECO:0007669"/>
    <property type="project" value="UniProtKB-UniRule"/>
</dbReference>
<feature type="site" description="Participates in a stacking interaction with the thymidine ring of dTDP-4-oxo-6-deoxyglucose" evidence="2">
    <location>
        <position position="139"/>
    </location>
</feature>
<keyword evidence="5" id="KW-1185">Reference proteome</keyword>
<dbReference type="CDD" id="cd00438">
    <property type="entry name" value="cupin_RmlC"/>
    <property type="match status" value="1"/>
</dbReference>
<organism evidence="4 5">
    <name type="scientific">Acetobacterium bakii</name>
    <dbReference type="NCBI Taxonomy" id="52689"/>
    <lineage>
        <taxon>Bacteria</taxon>
        <taxon>Bacillati</taxon>
        <taxon>Bacillota</taxon>
        <taxon>Clostridia</taxon>
        <taxon>Eubacteriales</taxon>
        <taxon>Eubacteriaceae</taxon>
        <taxon>Acetobacterium</taxon>
    </lineage>
</organism>
<dbReference type="NCBIfam" id="TIGR01221">
    <property type="entry name" value="rmlC"/>
    <property type="match status" value="1"/>
</dbReference>
<dbReference type="PATRIC" id="fig|52689.4.peg.3470"/>
<evidence type="ECO:0000313" key="5">
    <source>
        <dbReference type="Proteomes" id="UP000036873"/>
    </source>
</evidence>
<dbReference type="SUPFAM" id="SSF51182">
    <property type="entry name" value="RmlC-like cupins"/>
    <property type="match status" value="1"/>
</dbReference>
<sequence length="188" mass="21386">MSKINVIKTEIEGLVIVKPSVFGDERGYFMETYNEEEFHEAGLTMKFVQDNESKSSKGVLRGLHFQRKFSQGKLVRVTQGEVFDVGVDLREGSPTYGQWAGVLLTAENKTMFYVPEGFAHGFLVVSDEAVFNYKCTNLYAPEYDGGVRWNDPTIGVKWPLEGINEPLLSEKDKQLPFLSEIRDTLRFE</sequence>
<accession>A0A0L6U3I7</accession>
<dbReference type="EC" id="5.1.3.13" evidence="3"/>
<dbReference type="OrthoDB" id="9800680at2"/>
<dbReference type="AlphaFoldDB" id="A0A0L6U3I7"/>
<dbReference type="UniPathway" id="UPA00124"/>
<comment type="subunit">
    <text evidence="3">Homodimer.</text>
</comment>
<dbReference type="InterPro" id="IPR014710">
    <property type="entry name" value="RmlC-like_jellyroll"/>
</dbReference>
<dbReference type="PANTHER" id="PTHR21047:SF2">
    <property type="entry name" value="THYMIDINE DIPHOSPHO-4-KETO-RHAMNOSE 3,5-EPIMERASE"/>
    <property type="match status" value="1"/>
</dbReference>
<dbReference type="STRING" id="52689.AKG39_02740"/>
<feature type="active site" description="Proton donor" evidence="1">
    <location>
        <position position="133"/>
    </location>
</feature>
<gene>
    <name evidence="4" type="ORF">AKG39_02740</name>
</gene>
<protein>
    <recommendedName>
        <fullName evidence="3">dTDP-4-dehydrorhamnose 3,5-epimerase</fullName>
        <ecNumber evidence="3">5.1.3.13</ecNumber>
    </recommendedName>
    <alternativeName>
        <fullName evidence="3">Thymidine diphospho-4-keto-rhamnose 3,5-epimerase</fullName>
    </alternativeName>
</protein>
<dbReference type="InterPro" id="IPR011051">
    <property type="entry name" value="RmlC_Cupin_sf"/>
</dbReference>
<evidence type="ECO:0000256" key="2">
    <source>
        <dbReference type="PIRSR" id="PIRSR600888-3"/>
    </source>
</evidence>
<comment type="caution">
    <text evidence="4">The sequence shown here is derived from an EMBL/GenBank/DDBJ whole genome shotgun (WGS) entry which is preliminary data.</text>
</comment>
<dbReference type="InterPro" id="IPR000888">
    <property type="entry name" value="RmlC-like"/>
</dbReference>
<feature type="active site" description="Proton acceptor" evidence="1">
    <location>
        <position position="64"/>
    </location>
</feature>